<keyword evidence="10" id="KW-1185">Reference proteome</keyword>
<feature type="repeat" description="TPR" evidence="3">
    <location>
        <begin position="261"/>
        <end position="294"/>
    </location>
</feature>
<dbReference type="AlphaFoldDB" id="A0A815YPV3"/>
<proteinExistence type="inferred from homology"/>
<evidence type="ECO:0000256" key="1">
    <source>
        <dbReference type="ARBA" id="ARBA00010240"/>
    </source>
</evidence>
<evidence type="ECO:0000313" key="9">
    <source>
        <dbReference type="EMBL" id="CAF4436575.1"/>
    </source>
</evidence>
<comment type="similarity">
    <text evidence="1">Belongs to the patatin family.</text>
</comment>
<keyword evidence="4" id="KW-0442">Lipid degradation</keyword>
<dbReference type="PANTHER" id="PTHR32176">
    <property type="entry name" value="XYLOSE ISOMERASE"/>
    <property type="match status" value="1"/>
</dbReference>
<evidence type="ECO:0000313" key="6">
    <source>
        <dbReference type="EMBL" id="CAF1041075.1"/>
    </source>
</evidence>
<evidence type="ECO:0000313" key="10">
    <source>
        <dbReference type="Proteomes" id="UP000663829"/>
    </source>
</evidence>
<dbReference type="Gene3D" id="3.40.1090.10">
    <property type="entry name" value="Cytosolic phospholipase A2 catalytic domain"/>
    <property type="match status" value="1"/>
</dbReference>
<keyword evidence="3" id="KW-0802">TPR repeat</keyword>
<dbReference type="Gene3D" id="1.25.40.10">
    <property type="entry name" value="Tetratricopeptide repeat domain"/>
    <property type="match status" value="1"/>
</dbReference>
<dbReference type="EMBL" id="CAJNOK010007668">
    <property type="protein sequence ID" value="CAF1041075.1"/>
    <property type="molecule type" value="Genomic_DNA"/>
</dbReference>
<sequence length="685" mass="80188">MSLSQNDNEDETPFAIPDEPIIHPLEIPFNILDIRKIKTDDTLVDCERPELIHDNNINESEVLNQLLRGALQKRGDDLTVCRLFYVRDLRKLSLRFKVKFQLCTVEEDSEHHYVFKVDNNGGEEMEDVGSDNEADNKKEDDQIGHQLKIIYTVVYENNIIALCISSNSYLYDIHRELDRYPKDALLYFELACYYQRRPEQNNSLGTWQYACWHYRTASKLRMDSTRINLALLGYCRCLVKLSKYTYAITQLEKLSRKKSTSELWYLLAIAYRKTWQIGKAVKAVKECLELEPGHQGVVRQQTLMELRQRRLTEYRQQIQNTRIENKFTNALFSAGRLEEVLEEKKKQSLERQQYDWTRRLAHQHQNTYNILSIDGGGFRGLIPAIWLREIEKRTNRSISDIFQMMAGTSTGAIIACGLSVHNNLRLPQPAYEAKDIVDLYVNRAPEIFVPATRRRLLYRWATQSSKYARTGRQSLFNHYFGNNLICNCLTDIVVPAVLADRTHTHLFTRYDSRTGNVRPTRIVDILMSTTAAPTFFRPHAFNYSAYVDGGVQMNNPTMAAFSEALRYGHQNQNIFVLSLGTGDYIHAPLRRPTANRHSCFWLRNNKLVLKNLFEIQQNNVDYQMDSILGNRNYHRWQVWFEDEILLDKYNRETRMLLEDHANDFLDELEGRDDDKRLGFLIDRLS</sequence>
<evidence type="ECO:0000256" key="2">
    <source>
        <dbReference type="ARBA" id="ARBA00023098"/>
    </source>
</evidence>
<feature type="short sequence motif" description="DGA/G" evidence="4">
    <location>
        <begin position="548"/>
        <end position="550"/>
    </location>
</feature>
<dbReference type="InterPro" id="IPR016035">
    <property type="entry name" value="Acyl_Trfase/lysoPLipase"/>
</dbReference>
<dbReference type="InterPro" id="IPR019734">
    <property type="entry name" value="TPR_rpt"/>
</dbReference>
<keyword evidence="2 4" id="KW-0443">Lipid metabolism</keyword>
<evidence type="ECO:0000259" key="5">
    <source>
        <dbReference type="PROSITE" id="PS51635"/>
    </source>
</evidence>
<evidence type="ECO:0000313" key="8">
    <source>
        <dbReference type="EMBL" id="CAF3809220.1"/>
    </source>
</evidence>
<dbReference type="SUPFAM" id="SSF52151">
    <property type="entry name" value="FabD/lysophospholipase-like"/>
    <property type="match status" value="1"/>
</dbReference>
<dbReference type="Pfam" id="PF01734">
    <property type="entry name" value="Patatin"/>
    <property type="match status" value="1"/>
</dbReference>
<dbReference type="CDD" id="cd07199">
    <property type="entry name" value="Pat17_PNPLA8_PNPLA9_like"/>
    <property type="match status" value="1"/>
</dbReference>
<dbReference type="EMBL" id="CAJOBA010007679">
    <property type="protein sequence ID" value="CAF3809220.1"/>
    <property type="molecule type" value="Genomic_DNA"/>
</dbReference>
<dbReference type="PROSITE" id="PS51635">
    <property type="entry name" value="PNPLA"/>
    <property type="match status" value="1"/>
</dbReference>
<dbReference type="GO" id="GO:0047372">
    <property type="term" value="F:monoacylglycerol lipase activity"/>
    <property type="evidence" value="ECO:0007669"/>
    <property type="project" value="TreeGrafter"/>
</dbReference>
<comment type="caution">
    <text evidence="7">The sequence shown here is derived from an EMBL/GenBank/DDBJ whole genome shotgun (WGS) entry which is preliminary data.</text>
</comment>
<protein>
    <recommendedName>
        <fullName evidence="5">PNPLA domain-containing protein</fullName>
    </recommendedName>
</protein>
<dbReference type="PROSITE" id="PS50005">
    <property type="entry name" value="TPR"/>
    <property type="match status" value="1"/>
</dbReference>
<dbReference type="InterPro" id="IPR002641">
    <property type="entry name" value="PNPLA_dom"/>
</dbReference>
<evidence type="ECO:0000256" key="4">
    <source>
        <dbReference type="PROSITE-ProRule" id="PRU01161"/>
    </source>
</evidence>
<dbReference type="Proteomes" id="UP000663829">
    <property type="component" value="Unassembled WGS sequence"/>
</dbReference>
<dbReference type="GO" id="GO:0004620">
    <property type="term" value="F:phospholipase activity"/>
    <property type="evidence" value="ECO:0007669"/>
    <property type="project" value="TreeGrafter"/>
</dbReference>
<evidence type="ECO:0000256" key="3">
    <source>
        <dbReference type="PROSITE-ProRule" id="PRU00339"/>
    </source>
</evidence>
<dbReference type="Proteomes" id="UP000677228">
    <property type="component" value="Unassembled WGS sequence"/>
</dbReference>
<feature type="short sequence motif" description="GXSXG" evidence="4">
    <location>
        <begin position="407"/>
        <end position="411"/>
    </location>
</feature>
<dbReference type="Proteomes" id="UP000681722">
    <property type="component" value="Unassembled WGS sequence"/>
</dbReference>
<dbReference type="InterPro" id="IPR011990">
    <property type="entry name" value="TPR-like_helical_dom_sf"/>
</dbReference>
<feature type="active site" description="Proton acceptor" evidence="4">
    <location>
        <position position="548"/>
    </location>
</feature>
<organism evidence="7 10">
    <name type="scientific">Didymodactylos carnosus</name>
    <dbReference type="NCBI Taxonomy" id="1234261"/>
    <lineage>
        <taxon>Eukaryota</taxon>
        <taxon>Metazoa</taxon>
        <taxon>Spiralia</taxon>
        <taxon>Gnathifera</taxon>
        <taxon>Rotifera</taxon>
        <taxon>Eurotatoria</taxon>
        <taxon>Bdelloidea</taxon>
        <taxon>Philodinida</taxon>
        <taxon>Philodinidae</taxon>
        <taxon>Didymodactylos</taxon>
    </lineage>
</organism>
<dbReference type="OrthoDB" id="10049552at2759"/>
<name>A0A815YPV3_9BILA</name>
<reference evidence="7" key="1">
    <citation type="submission" date="2021-02" db="EMBL/GenBank/DDBJ databases">
        <authorList>
            <person name="Nowell W R."/>
        </authorList>
    </citation>
    <scope>NUCLEOTIDE SEQUENCE</scope>
</reference>
<dbReference type="PANTHER" id="PTHR32176:SF92">
    <property type="entry name" value="XYLOSE ISOMERASE"/>
    <property type="match status" value="1"/>
</dbReference>
<gene>
    <name evidence="7" type="ORF">GPM918_LOCUS40510</name>
    <name evidence="6" type="ORF">OVA965_LOCUS16487</name>
    <name evidence="9" type="ORF">SRO942_LOCUS41460</name>
    <name evidence="8" type="ORF">TMI583_LOCUS16496</name>
</gene>
<feature type="short sequence motif" description="GXGXXG" evidence="4">
    <location>
        <begin position="375"/>
        <end position="380"/>
    </location>
</feature>
<keyword evidence="4" id="KW-0378">Hydrolase</keyword>
<dbReference type="GO" id="GO:0016042">
    <property type="term" value="P:lipid catabolic process"/>
    <property type="evidence" value="ECO:0007669"/>
    <property type="project" value="UniProtKB-UniRule"/>
</dbReference>
<accession>A0A815YPV3</accession>
<evidence type="ECO:0000313" key="7">
    <source>
        <dbReference type="EMBL" id="CAF1572749.1"/>
    </source>
</evidence>
<dbReference type="Proteomes" id="UP000682733">
    <property type="component" value="Unassembled WGS sequence"/>
</dbReference>
<dbReference type="EMBL" id="CAJNOQ010030116">
    <property type="protein sequence ID" value="CAF1572749.1"/>
    <property type="molecule type" value="Genomic_DNA"/>
</dbReference>
<feature type="active site" description="Nucleophile" evidence="4">
    <location>
        <position position="409"/>
    </location>
</feature>
<dbReference type="EMBL" id="CAJOBC010095966">
    <property type="protein sequence ID" value="CAF4436575.1"/>
    <property type="molecule type" value="Genomic_DNA"/>
</dbReference>
<feature type="domain" description="PNPLA" evidence="5">
    <location>
        <begin position="371"/>
        <end position="561"/>
    </location>
</feature>
<dbReference type="SUPFAM" id="SSF48452">
    <property type="entry name" value="TPR-like"/>
    <property type="match status" value="1"/>
</dbReference>